<sequence length="116" mass="13351">MQRVSHIRNVQAQLGCKLVRLKEKIATGRSQIDTKRVIGLNERLFNVGLKMLILGEFLTEVKGHLNVQEVKIEALEKERDHLFEKAYEMHPLVAQNEQANSHMKGHAKDLLMAIKR</sequence>
<dbReference type="AlphaFoldDB" id="A0ABD3JAP8"/>
<accession>A0ABD3JAP8</accession>
<evidence type="ECO:0000313" key="3">
    <source>
        <dbReference type="Proteomes" id="UP001634007"/>
    </source>
</evidence>
<reference evidence="2 3" key="1">
    <citation type="submission" date="2024-11" db="EMBL/GenBank/DDBJ databases">
        <title>Chromosome-level genome assembly of Eucalyptus globulus Labill. provides insights into its genome evolution.</title>
        <authorList>
            <person name="Li X."/>
        </authorList>
    </citation>
    <scope>NUCLEOTIDE SEQUENCE [LARGE SCALE GENOMIC DNA]</scope>
    <source>
        <strain evidence="2">CL2024</strain>
        <tissue evidence="2">Fresh tender leaves</tissue>
    </source>
</reference>
<gene>
    <name evidence="2" type="ORF">ACJRO7_036013</name>
</gene>
<comment type="caution">
    <text evidence="2">The sequence shown here is derived from an EMBL/GenBank/DDBJ whole genome shotgun (WGS) entry which is preliminary data.</text>
</comment>
<feature type="coiled-coil region" evidence="1">
    <location>
        <begin position="58"/>
        <end position="85"/>
    </location>
</feature>
<evidence type="ECO:0000313" key="2">
    <source>
        <dbReference type="EMBL" id="KAL3723934.1"/>
    </source>
</evidence>
<protein>
    <submittedName>
        <fullName evidence="2">Uncharacterized protein</fullName>
    </submittedName>
</protein>
<organism evidence="2 3">
    <name type="scientific">Eucalyptus globulus</name>
    <name type="common">Tasmanian blue gum</name>
    <dbReference type="NCBI Taxonomy" id="34317"/>
    <lineage>
        <taxon>Eukaryota</taxon>
        <taxon>Viridiplantae</taxon>
        <taxon>Streptophyta</taxon>
        <taxon>Embryophyta</taxon>
        <taxon>Tracheophyta</taxon>
        <taxon>Spermatophyta</taxon>
        <taxon>Magnoliopsida</taxon>
        <taxon>eudicotyledons</taxon>
        <taxon>Gunneridae</taxon>
        <taxon>Pentapetalae</taxon>
        <taxon>rosids</taxon>
        <taxon>malvids</taxon>
        <taxon>Myrtales</taxon>
        <taxon>Myrtaceae</taxon>
        <taxon>Myrtoideae</taxon>
        <taxon>Eucalypteae</taxon>
        <taxon>Eucalyptus</taxon>
    </lineage>
</organism>
<name>A0ABD3JAP8_EUCGL</name>
<evidence type="ECO:0000256" key="1">
    <source>
        <dbReference type="SAM" id="Coils"/>
    </source>
</evidence>
<keyword evidence="3" id="KW-1185">Reference proteome</keyword>
<proteinExistence type="predicted"/>
<keyword evidence="1" id="KW-0175">Coiled coil</keyword>
<dbReference type="EMBL" id="JBJKBG010000009">
    <property type="protein sequence ID" value="KAL3723934.1"/>
    <property type="molecule type" value="Genomic_DNA"/>
</dbReference>
<dbReference type="Proteomes" id="UP001634007">
    <property type="component" value="Unassembled WGS sequence"/>
</dbReference>